<evidence type="ECO:0000313" key="7">
    <source>
        <dbReference type="EMBL" id="PWL08403.1"/>
    </source>
</evidence>
<dbReference type="EC" id="2.6.1.11" evidence="5"/>
<name>A0A2A2HG63_9EURY</name>
<comment type="catalytic activity">
    <reaction evidence="5">
        <text>N(2)-acetyl-L-ornithine + 2-oxoglutarate = N-acetyl-L-glutamate 5-semialdehyde + L-glutamate</text>
        <dbReference type="Rhea" id="RHEA:18049"/>
        <dbReference type="ChEBI" id="CHEBI:16810"/>
        <dbReference type="ChEBI" id="CHEBI:29123"/>
        <dbReference type="ChEBI" id="CHEBI:29985"/>
        <dbReference type="ChEBI" id="CHEBI:57805"/>
        <dbReference type="EC" id="2.6.1.11"/>
    </reaction>
</comment>
<feature type="modified residue" description="N6-(pyridoxal phosphate)lysine" evidence="5">
    <location>
        <position position="246"/>
    </location>
</feature>
<dbReference type="NCBIfam" id="TIGR00707">
    <property type="entry name" value="argD"/>
    <property type="match status" value="1"/>
</dbReference>
<feature type="binding site" evidence="5">
    <location>
        <position position="132"/>
    </location>
    <ligand>
        <name>pyridoxal 5'-phosphate</name>
        <dbReference type="ChEBI" id="CHEBI:597326"/>
    </ligand>
</feature>
<dbReference type="InterPro" id="IPR005814">
    <property type="entry name" value="Aminotrans_3"/>
</dbReference>
<evidence type="ECO:0000256" key="4">
    <source>
        <dbReference type="ARBA" id="ARBA00022898"/>
    </source>
</evidence>
<feature type="binding site" evidence="5">
    <location>
        <begin position="217"/>
        <end position="220"/>
    </location>
    <ligand>
        <name>pyridoxal 5'-phosphate</name>
        <dbReference type="ChEBI" id="CHEBI:597326"/>
    </ligand>
</feature>
<keyword evidence="5" id="KW-0055">Arginine biosynthesis</keyword>
<dbReference type="PANTHER" id="PTHR11986:SF79">
    <property type="entry name" value="ACETYLORNITHINE AMINOTRANSFERASE, MITOCHONDRIAL"/>
    <property type="match status" value="1"/>
</dbReference>
<dbReference type="NCBIfam" id="NF002325">
    <property type="entry name" value="PRK01278.1"/>
    <property type="match status" value="1"/>
</dbReference>
<dbReference type="InterPro" id="IPR015421">
    <property type="entry name" value="PyrdxlP-dep_Trfase_major"/>
</dbReference>
<feature type="binding site" evidence="5">
    <location>
        <position position="135"/>
    </location>
    <ligand>
        <name>N(2)-acetyl-L-ornithine</name>
        <dbReference type="ChEBI" id="CHEBI:57805"/>
    </ligand>
</feature>
<keyword evidence="1 5" id="KW-0032">Aminotransferase</keyword>
<keyword evidence="4 5" id="KW-0663">Pyridoxal phosphate</keyword>
<evidence type="ECO:0000313" key="6">
    <source>
        <dbReference type="EMBL" id="PAV08308.1"/>
    </source>
</evidence>
<evidence type="ECO:0000256" key="3">
    <source>
        <dbReference type="ARBA" id="ARBA00022679"/>
    </source>
</evidence>
<dbReference type="EMBL" id="LMVN01000001">
    <property type="protein sequence ID" value="PAV08308.1"/>
    <property type="molecule type" value="Genomic_DNA"/>
</dbReference>
<comment type="cofactor">
    <cofactor evidence="5">
        <name>pyridoxal 5'-phosphate</name>
        <dbReference type="ChEBI" id="CHEBI:597326"/>
    </cofactor>
    <text evidence="5">Binds 1 pyridoxal phosphate per subunit.</text>
</comment>
<protein>
    <recommendedName>
        <fullName evidence="5">Acetylornithine aminotransferase</fullName>
        <shortName evidence="5">ACOAT</shortName>
        <ecNumber evidence="5">2.6.1.11</ecNumber>
    </recommendedName>
</protein>
<dbReference type="GO" id="GO:0030170">
    <property type="term" value="F:pyridoxal phosphate binding"/>
    <property type="evidence" value="ECO:0007669"/>
    <property type="project" value="InterPro"/>
</dbReference>
<dbReference type="OrthoDB" id="85346at2157"/>
<keyword evidence="2 5" id="KW-0028">Amino-acid biosynthesis</keyword>
<dbReference type="GO" id="GO:0003992">
    <property type="term" value="F:N2-acetyl-L-ornithine:2-oxoglutarate 5-aminotransferase activity"/>
    <property type="evidence" value="ECO:0007669"/>
    <property type="project" value="UniProtKB-UniRule"/>
</dbReference>
<sequence>MDSQQIEDMTNKYVMNTYGRYDLVIDHAHGCIVYDMDGNEYIDCVAGIAVNNIGHTNDKVAIVLAEQSKKLIHVSNLYYTQEQASYAKKLVERSPHDRVFFANSGAEANEAAIKLARKYTGKGEIISMNNSFHGRTLVTITATGQPKYQKGFEPLPAGFKHVDYNDIKAVEDAITDDTAAVLVEPIQGESGVRVPDEDYLPQLRKLCDEKGILLIFDEVQTGFGRTGKFFASEITNVIPDITTCAKAIAGGIPMGAMLASETVASAFKPGDHASTFGGTALACSVASCVLDIFDDLDLVEKSYNNGQYFRDALELLKDKHSCIKDVRGHGLMIGVELDYACGDLVAKAQEKGVLINVANGNVIRLVPPLIITKEEIDQVVKVIDEILP</sequence>
<reference evidence="7 9" key="1">
    <citation type="submission" date="2016-04" db="EMBL/GenBank/DDBJ databases">
        <title>Genome sequence of Methanosphaera cuniculi DSM 4103.</title>
        <authorList>
            <person name="Poehlein A."/>
            <person name="Seedorf H."/>
            <person name="Daniel R."/>
        </authorList>
    </citation>
    <scope>NUCLEOTIDE SEQUENCE [LARGE SCALE GENOMIC DNA]</scope>
    <source>
        <strain evidence="7 9">DSM 4103</strain>
    </source>
</reference>
<accession>A0A2A2HG63</accession>
<comment type="similarity">
    <text evidence="5">Belongs to the class-III pyridoxal-phosphate-dependent aminotransferase family. ArgD subfamily.</text>
</comment>
<proteinExistence type="inferred from homology"/>
<gene>
    <name evidence="5 7" type="primary">argD</name>
    <name evidence="6" type="ORF">ASJ82_03740</name>
    <name evidence="7" type="ORF">MSCUN_08420</name>
</gene>
<comment type="miscellaneous">
    <text evidence="5">May also have succinyldiaminopimelate aminotransferase activity, thus carrying out the corresponding step in lysine biosynthesis.</text>
</comment>
<dbReference type="CDD" id="cd00610">
    <property type="entry name" value="OAT_like"/>
    <property type="match status" value="1"/>
</dbReference>
<feature type="binding site" evidence="5">
    <location>
        <position position="275"/>
    </location>
    <ligand>
        <name>pyridoxal 5'-phosphate</name>
        <dbReference type="ChEBI" id="CHEBI:597326"/>
    </ligand>
</feature>
<dbReference type="SUPFAM" id="SSF53383">
    <property type="entry name" value="PLP-dependent transferases"/>
    <property type="match status" value="1"/>
</dbReference>
<comment type="pathway">
    <text evidence="5">Amino-acid biosynthesis; L-arginine biosynthesis; N(2)-acetyl-L-ornithine from L-glutamate: step 4/4.</text>
</comment>
<dbReference type="FunFam" id="3.40.640.10:FF:000004">
    <property type="entry name" value="Acetylornithine aminotransferase"/>
    <property type="match status" value="1"/>
</dbReference>
<comment type="subunit">
    <text evidence="5">Homodimer.</text>
</comment>
<dbReference type="InterPro" id="IPR004636">
    <property type="entry name" value="AcOrn/SuccOrn_fam"/>
</dbReference>
<dbReference type="UniPathway" id="UPA00068">
    <property type="reaction ID" value="UER00109"/>
</dbReference>
<dbReference type="GO" id="GO:0005737">
    <property type="term" value="C:cytoplasm"/>
    <property type="evidence" value="ECO:0007669"/>
    <property type="project" value="UniProtKB-SubCell"/>
</dbReference>
<dbReference type="InterPro" id="IPR015422">
    <property type="entry name" value="PyrdxlP-dep_Trfase_small"/>
</dbReference>
<dbReference type="AlphaFoldDB" id="A0A2A2HG63"/>
<evidence type="ECO:0000256" key="1">
    <source>
        <dbReference type="ARBA" id="ARBA00022576"/>
    </source>
</evidence>
<dbReference type="GO" id="GO:0042802">
    <property type="term" value="F:identical protein binding"/>
    <property type="evidence" value="ECO:0007669"/>
    <property type="project" value="TreeGrafter"/>
</dbReference>
<dbReference type="Proteomes" id="UP000217528">
    <property type="component" value="Unassembled WGS sequence"/>
</dbReference>
<reference evidence="6 8" key="2">
    <citation type="journal article" date="2017" name="BMC Genomics">
        <title>Genomic analysis of methanogenic archaea reveals a shift towards energy conservation.</title>
        <authorList>
            <person name="Gilmore S.P."/>
            <person name="Henske J.K."/>
            <person name="Sexton J.A."/>
            <person name="Solomon K.V."/>
            <person name="Seppala S."/>
            <person name="Yoo J.I."/>
            <person name="Huyett L.M."/>
            <person name="Pressman A."/>
            <person name="Cogan J.Z."/>
            <person name="Kivenson V."/>
            <person name="Peng X."/>
            <person name="Tan Y."/>
            <person name="Valentine D.L."/>
            <person name="O'Malley M.A."/>
        </authorList>
    </citation>
    <scope>NUCLEOTIDE SEQUENCE [LARGE SCALE GENOMIC DNA]</scope>
    <source>
        <strain evidence="6 8">1R-7</strain>
    </source>
</reference>
<evidence type="ECO:0000313" key="8">
    <source>
        <dbReference type="Proteomes" id="UP000217528"/>
    </source>
</evidence>
<organism evidence="6 8">
    <name type="scientific">Methanosphaera cuniculi</name>
    <dbReference type="NCBI Taxonomy" id="1077256"/>
    <lineage>
        <taxon>Archaea</taxon>
        <taxon>Methanobacteriati</taxon>
        <taxon>Methanobacteriota</taxon>
        <taxon>Methanomada group</taxon>
        <taxon>Methanobacteria</taxon>
        <taxon>Methanobacteriales</taxon>
        <taxon>Methanobacteriaceae</taxon>
        <taxon>Methanosphaera</taxon>
    </lineage>
</organism>
<keyword evidence="3 5" id="KW-0808">Transferase</keyword>
<evidence type="ECO:0000256" key="2">
    <source>
        <dbReference type="ARBA" id="ARBA00022605"/>
    </source>
</evidence>
<dbReference type="PANTHER" id="PTHR11986">
    <property type="entry name" value="AMINOTRANSFERASE CLASS III"/>
    <property type="match status" value="1"/>
</dbReference>
<dbReference type="InterPro" id="IPR015424">
    <property type="entry name" value="PyrdxlP-dep_Trfase"/>
</dbReference>
<dbReference type="Pfam" id="PF00202">
    <property type="entry name" value="Aminotran_3"/>
    <property type="match status" value="1"/>
</dbReference>
<comment type="subcellular location">
    <subcellularLocation>
        <location evidence="5">Cytoplasm</location>
    </subcellularLocation>
</comment>
<dbReference type="HAMAP" id="MF_01107">
    <property type="entry name" value="ArgD_aminotrans_3"/>
    <property type="match status" value="1"/>
</dbReference>
<dbReference type="Gene3D" id="3.90.1150.10">
    <property type="entry name" value="Aspartate Aminotransferase, domain 1"/>
    <property type="match status" value="1"/>
</dbReference>
<dbReference type="Gene3D" id="3.40.640.10">
    <property type="entry name" value="Type I PLP-dependent aspartate aminotransferase-like (Major domain)"/>
    <property type="match status" value="1"/>
</dbReference>
<keyword evidence="5" id="KW-0963">Cytoplasm</keyword>
<dbReference type="InterPro" id="IPR049704">
    <property type="entry name" value="Aminotrans_3_PPA_site"/>
</dbReference>
<dbReference type="RefSeq" id="WP_095607963.1">
    <property type="nucleotide sequence ID" value="NZ_LMVN01000001.1"/>
</dbReference>
<dbReference type="Proteomes" id="UP000246004">
    <property type="component" value="Unassembled WGS sequence"/>
</dbReference>
<feature type="binding site" evidence="5">
    <location>
        <position position="274"/>
    </location>
    <ligand>
        <name>N(2)-acetyl-L-ornithine</name>
        <dbReference type="ChEBI" id="CHEBI:57805"/>
    </ligand>
</feature>
<keyword evidence="8" id="KW-1185">Reference proteome</keyword>
<feature type="binding site" evidence="5">
    <location>
        <begin position="105"/>
        <end position="106"/>
    </location>
    <ligand>
        <name>pyridoxal 5'-phosphate</name>
        <dbReference type="ChEBI" id="CHEBI:597326"/>
    </ligand>
</feature>
<dbReference type="PROSITE" id="PS00600">
    <property type="entry name" value="AA_TRANSFER_CLASS_3"/>
    <property type="match status" value="1"/>
</dbReference>
<dbReference type="InterPro" id="IPR050103">
    <property type="entry name" value="Class-III_PLP-dep_AT"/>
</dbReference>
<comment type="caution">
    <text evidence="6">The sequence shown here is derived from an EMBL/GenBank/DDBJ whole genome shotgun (WGS) entry which is preliminary data.</text>
</comment>
<dbReference type="EMBL" id="LWMS01000020">
    <property type="protein sequence ID" value="PWL08403.1"/>
    <property type="molecule type" value="Genomic_DNA"/>
</dbReference>
<dbReference type="GO" id="GO:0006526">
    <property type="term" value="P:L-arginine biosynthetic process"/>
    <property type="evidence" value="ECO:0007669"/>
    <property type="project" value="UniProtKB-UniRule"/>
</dbReference>
<evidence type="ECO:0000256" key="5">
    <source>
        <dbReference type="HAMAP-Rule" id="MF_01107"/>
    </source>
</evidence>
<dbReference type="PIRSF" id="PIRSF000521">
    <property type="entry name" value="Transaminase_4ab_Lys_Orn"/>
    <property type="match status" value="1"/>
</dbReference>
<evidence type="ECO:0000313" key="9">
    <source>
        <dbReference type="Proteomes" id="UP000246004"/>
    </source>
</evidence>